<dbReference type="InterPro" id="IPR001015">
    <property type="entry name" value="Ferrochelatase"/>
</dbReference>
<dbReference type="EMBL" id="QPMH01000008">
    <property type="protein sequence ID" value="RDD61875.1"/>
    <property type="molecule type" value="Genomic_DNA"/>
</dbReference>
<dbReference type="Gene3D" id="3.40.50.1400">
    <property type="match status" value="2"/>
</dbReference>
<comment type="subcellular location">
    <subcellularLocation>
        <location evidence="9">Cytoplasm</location>
    </subcellularLocation>
</comment>
<dbReference type="InterPro" id="IPR033659">
    <property type="entry name" value="Ferrochelatase_N"/>
</dbReference>
<keyword evidence="5 9" id="KW-0350">Heme biosynthesis</keyword>
<dbReference type="GO" id="GO:0004325">
    <property type="term" value="F:ferrochelatase activity"/>
    <property type="evidence" value="ECO:0007669"/>
    <property type="project" value="UniProtKB-UniRule"/>
</dbReference>
<comment type="pathway">
    <text evidence="9">Porphyrin-containing compound metabolism; protoheme biosynthesis; protoheme from protoporphyrin-IX: step 1/1.</text>
</comment>
<name>A0A369TBU5_9PROT</name>
<dbReference type="GO" id="GO:0046872">
    <property type="term" value="F:metal ion binding"/>
    <property type="evidence" value="ECO:0007669"/>
    <property type="project" value="UniProtKB-KW"/>
</dbReference>
<evidence type="ECO:0000256" key="10">
    <source>
        <dbReference type="RuleBase" id="RU004185"/>
    </source>
</evidence>
<dbReference type="RefSeq" id="WP_114582119.1">
    <property type="nucleotide sequence ID" value="NZ_QPMH01000008.1"/>
</dbReference>
<sequence>MADQRTHARHGDKVVYQTDFPADHPEIGPEKIGVLLLNLGTPEGTDYWSMRRYLKEFLSDRRVIEANPVFWQLLLNTVILTKRPKSSGQAYASIWNEEKNESPLKTITRDQADGVQTILHQRFGEGIIVDWAMRYGYPRTEDAVNDLMSKGCRRILLVALYPQYAAATTATAYDHAFRALMKMRWQPSIRTVPPYHDEPQYIDAVVRSIHDHLADLSWEPEVLLTSFHGLPKRYLMAGDPYHCQCAKSSRLIRDALGWPKERVKLCFQSRFGREEWLKPYTDETIAELARQGVKNLAIVSPGFAADCVETLEELNMQGRETFLENGGENFTFIPCLNAREDSVGLIADLVTRELGGWVEPRALAAGNARRAAG</sequence>
<reference evidence="11 12" key="1">
    <citation type="submission" date="2018-07" db="EMBL/GenBank/DDBJ databases">
        <title>Venubactetium sediminum gen. nov., sp. nov., isolated from a marine solar saltern.</title>
        <authorList>
            <person name="Wang S."/>
        </authorList>
    </citation>
    <scope>NUCLEOTIDE SEQUENCE [LARGE SCALE GENOMIC DNA]</scope>
    <source>
        <strain evidence="11 12">WD2A32</strain>
    </source>
</reference>
<evidence type="ECO:0000256" key="2">
    <source>
        <dbReference type="ARBA" id="ARBA00022490"/>
    </source>
</evidence>
<evidence type="ECO:0000256" key="6">
    <source>
        <dbReference type="ARBA" id="ARBA00023239"/>
    </source>
</evidence>
<feature type="binding site" evidence="9">
    <location>
        <position position="309"/>
    </location>
    <ligand>
        <name>Fe(2+)</name>
        <dbReference type="ChEBI" id="CHEBI:29033"/>
    </ligand>
</feature>
<comment type="catalytic activity">
    <reaction evidence="8">
        <text>Fe-coproporphyrin III + 2 H(+) = coproporphyrin III + Fe(2+)</text>
        <dbReference type="Rhea" id="RHEA:49572"/>
        <dbReference type="ChEBI" id="CHEBI:15378"/>
        <dbReference type="ChEBI" id="CHEBI:29033"/>
        <dbReference type="ChEBI" id="CHEBI:68438"/>
        <dbReference type="ChEBI" id="CHEBI:131725"/>
        <dbReference type="EC" id="4.99.1.9"/>
    </reaction>
    <physiologicalReaction direction="right-to-left" evidence="8">
        <dbReference type="Rhea" id="RHEA:49574"/>
    </physiologicalReaction>
</comment>
<gene>
    <name evidence="9" type="primary">hemH</name>
    <name evidence="11" type="ORF">DRB17_10300</name>
</gene>
<evidence type="ECO:0000256" key="7">
    <source>
        <dbReference type="ARBA" id="ARBA00023244"/>
    </source>
</evidence>
<dbReference type="Proteomes" id="UP000253941">
    <property type="component" value="Unassembled WGS sequence"/>
</dbReference>
<evidence type="ECO:0000256" key="8">
    <source>
        <dbReference type="ARBA" id="ARBA00024536"/>
    </source>
</evidence>
<dbReference type="SUPFAM" id="SSF53800">
    <property type="entry name" value="Chelatase"/>
    <property type="match status" value="1"/>
</dbReference>
<organism evidence="11 12">
    <name type="scientific">Ferruginivarius sediminum</name>
    <dbReference type="NCBI Taxonomy" id="2661937"/>
    <lineage>
        <taxon>Bacteria</taxon>
        <taxon>Pseudomonadati</taxon>
        <taxon>Pseudomonadota</taxon>
        <taxon>Alphaproteobacteria</taxon>
        <taxon>Rhodospirillales</taxon>
        <taxon>Rhodospirillaceae</taxon>
        <taxon>Ferruginivarius</taxon>
    </lineage>
</organism>
<dbReference type="PANTHER" id="PTHR11108:SF1">
    <property type="entry name" value="FERROCHELATASE, MITOCHONDRIAL"/>
    <property type="match status" value="1"/>
</dbReference>
<evidence type="ECO:0000256" key="4">
    <source>
        <dbReference type="ARBA" id="ARBA00023004"/>
    </source>
</evidence>
<comment type="function">
    <text evidence="9">Catalyzes the ferrous insertion into protoporphyrin IX.</text>
</comment>
<dbReference type="UniPathway" id="UPA00252">
    <property type="reaction ID" value="UER00325"/>
</dbReference>
<dbReference type="EC" id="4.98.1.1" evidence="9"/>
<dbReference type="GO" id="GO:0006783">
    <property type="term" value="P:heme biosynthetic process"/>
    <property type="evidence" value="ECO:0007669"/>
    <property type="project" value="UniProtKB-UniRule"/>
</dbReference>
<protein>
    <recommendedName>
        <fullName evidence="9">Ferrochelatase</fullName>
        <ecNumber evidence="9">4.98.1.1</ecNumber>
    </recommendedName>
    <alternativeName>
        <fullName evidence="9">Heme synthase</fullName>
    </alternativeName>
    <alternativeName>
        <fullName evidence="9">Protoheme ferro-lyase</fullName>
    </alternativeName>
</protein>
<dbReference type="NCBIfam" id="TIGR00109">
    <property type="entry name" value="hemH"/>
    <property type="match status" value="1"/>
</dbReference>
<dbReference type="Pfam" id="PF00762">
    <property type="entry name" value="Ferrochelatase"/>
    <property type="match status" value="1"/>
</dbReference>
<keyword evidence="2 9" id="KW-0963">Cytoplasm</keyword>
<evidence type="ECO:0000256" key="9">
    <source>
        <dbReference type="HAMAP-Rule" id="MF_00323"/>
    </source>
</evidence>
<accession>A0A369TBU5</accession>
<evidence type="ECO:0000256" key="3">
    <source>
        <dbReference type="ARBA" id="ARBA00022723"/>
    </source>
</evidence>
<dbReference type="PANTHER" id="PTHR11108">
    <property type="entry name" value="FERROCHELATASE"/>
    <property type="match status" value="1"/>
</dbReference>
<evidence type="ECO:0000256" key="1">
    <source>
        <dbReference type="ARBA" id="ARBA00007718"/>
    </source>
</evidence>
<dbReference type="CDD" id="cd03411">
    <property type="entry name" value="Ferrochelatase_N"/>
    <property type="match status" value="1"/>
</dbReference>
<evidence type="ECO:0000313" key="11">
    <source>
        <dbReference type="EMBL" id="RDD61875.1"/>
    </source>
</evidence>
<dbReference type="InterPro" id="IPR033644">
    <property type="entry name" value="Ferrochelatase_C"/>
</dbReference>
<keyword evidence="7 9" id="KW-0627">Porphyrin biosynthesis</keyword>
<keyword evidence="3 9" id="KW-0479">Metal-binding</keyword>
<dbReference type="HAMAP" id="MF_00323">
    <property type="entry name" value="Ferrochelatase"/>
    <property type="match status" value="1"/>
</dbReference>
<dbReference type="FunFam" id="3.40.50.1400:FF:000002">
    <property type="entry name" value="Ferrochelatase"/>
    <property type="match status" value="1"/>
</dbReference>
<keyword evidence="6 9" id="KW-0456">Lyase</keyword>
<comment type="similarity">
    <text evidence="1 9 10">Belongs to the ferrochelatase family.</text>
</comment>
<dbReference type="CDD" id="cd00419">
    <property type="entry name" value="Ferrochelatase_C"/>
    <property type="match status" value="1"/>
</dbReference>
<keyword evidence="4 9" id="KW-0408">Iron</keyword>
<evidence type="ECO:0000256" key="5">
    <source>
        <dbReference type="ARBA" id="ARBA00023133"/>
    </source>
</evidence>
<comment type="catalytic activity">
    <reaction evidence="9">
        <text>heme b + 2 H(+) = protoporphyrin IX + Fe(2+)</text>
        <dbReference type="Rhea" id="RHEA:22584"/>
        <dbReference type="ChEBI" id="CHEBI:15378"/>
        <dbReference type="ChEBI" id="CHEBI:29033"/>
        <dbReference type="ChEBI" id="CHEBI:57306"/>
        <dbReference type="ChEBI" id="CHEBI:60344"/>
        <dbReference type="EC" id="4.98.1.1"/>
    </reaction>
</comment>
<dbReference type="GO" id="GO:0005737">
    <property type="term" value="C:cytoplasm"/>
    <property type="evidence" value="ECO:0007669"/>
    <property type="project" value="UniProtKB-SubCell"/>
</dbReference>
<proteinExistence type="inferred from homology"/>
<keyword evidence="12" id="KW-1185">Reference proteome</keyword>
<feature type="binding site" evidence="9">
    <location>
        <position position="228"/>
    </location>
    <ligand>
        <name>Fe(2+)</name>
        <dbReference type="ChEBI" id="CHEBI:29033"/>
    </ligand>
</feature>
<comment type="caution">
    <text evidence="11">The sequence shown here is derived from an EMBL/GenBank/DDBJ whole genome shotgun (WGS) entry which is preliminary data.</text>
</comment>
<evidence type="ECO:0000313" key="12">
    <source>
        <dbReference type="Proteomes" id="UP000253941"/>
    </source>
</evidence>
<dbReference type="AlphaFoldDB" id="A0A369TBU5"/>